<dbReference type="EMBL" id="JASPKY010000172">
    <property type="protein sequence ID" value="KAK9728088.1"/>
    <property type="molecule type" value="Genomic_DNA"/>
</dbReference>
<comment type="caution">
    <text evidence="2">The sequence shown here is derived from an EMBL/GenBank/DDBJ whole genome shotgun (WGS) entry which is preliminary data.</text>
</comment>
<name>A0AAW1L4D5_POPJA</name>
<feature type="compositionally biased region" description="Basic and acidic residues" evidence="1">
    <location>
        <begin position="58"/>
        <end position="67"/>
    </location>
</feature>
<dbReference type="Proteomes" id="UP001458880">
    <property type="component" value="Unassembled WGS sequence"/>
</dbReference>
<feature type="compositionally biased region" description="Basic and acidic residues" evidence="1">
    <location>
        <begin position="36"/>
        <end position="48"/>
    </location>
</feature>
<organism evidence="2 3">
    <name type="scientific">Popillia japonica</name>
    <name type="common">Japanese beetle</name>
    <dbReference type="NCBI Taxonomy" id="7064"/>
    <lineage>
        <taxon>Eukaryota</taxon>
        <taxon>Metazoa</taxon>
        <taxon>Ecdysozoa</taxon>
        <taxon>Arthropoda</taxon>
        <taxon>Hexapoda</taxon>
        <taxon>Insecta</taxon>
        <taxon>Pterygota</taxon>
        <taxon>Neoptera</taxon>
        <taxon>Endopterygota</taxon>
        <taxon>Coleoptera</taxon>
        <taxon>Polyphaga</taxon>
        <taxon>Scarabaeiformia</taxon>
        <taxon>Scarabaeidae</taxon>
        <taxon>Rutelinae</taxon>
        <taxon>Popillia</taxon>
    </lineage>
</organism>
<dbReference type="AlphaFoldDB" id="A0AAW1L4D5"/>
<keyword evidence="3" id="KW-1185">Reference proteome</keyword>
<accession>A0AAW1L4D5</accession>
<evidence type="ECO:0000313" key="2">
    <source>
        <dbReference type="EMBL" id="KAK9728088.1"/>
    </source>
</evidence>
<evidence type="ECO:0000313" key="3">
    <source>
        <dbReference type="Proteomes" id="UP001458880"/>
    </source>
</evidence>
<protein>
    <submittedName>
        <fullName evidence="2">Uncharacterized protein</fullName>
    </submittedName>
</protein>
<sequence>MDNETIIKNSKDIRGREMEADITDRIAEEEAIFGRRESLKRTPPDLKRFRSFSAPSRKPPEKVDEGPRTPSGVDAEADKW</sequence>
<proteinExistence type="predicted"/>
<feature type="region of interest" description="Disordered" evidence="1">
    <location>
        <begin position="36"/>
        <end position="80"/>
    </location>
</feature>
<gene>
    <name evidence="2" type="ORF">QE152_g18140</name>
</gene>
<reference evidence="2 3" key="1">
    <citation type="journal article" date="2024" name="BMC Genomics">
        <title>De novo assembly and annotation of Popillia japonica's genome with initial clues to its potential as an invasive pest.</title>
        <authorList>
            <person name="Cucini C."/>
            <person name="Boschi S."/>
            <person name="Funari R."/>
            <person name="Cardaioli E."/>
            <person name="Iannotti N."/>
            <person name="Marturano G."/>
            <person name="Paoli F."/>
            <person name="Bruttini M."/>
            <person name="Carapelli A."/>
            <person name="Frati F."/>
            <person name="Nardi F."/>
        </authorList>
    </citation>
    <scope>NUCLEOTIDE SEQUENCE [LARGE SCALE GENOMIC DNA]</scope>
    <source>
        <strain evidence="2">DMR45628</strain>
    </source>
</reference>
<evidence type="ECO:0000256" key="1">
    <source>
        <dbReference type="SAM" id="MobiDB-lite"/>
    </source>
</evidence>